<reference evidence="1" key="2">
    <citation type="submission" date="2020-05" db="UniProtKB">
        <authorList>
            <consortium name="EnsemblMetazoa"/>
        </authorList>
    </citation>
    <scope>IDENTIFICATION</scope>
    <source>
        <strain evidence="1">IAEA</strain>
    </source>
</reference>
<sequence>MTTQGASGSAACRKLPDASGMLSELPPRVEANDRSACSALGVEPSSSVSEVPVPVPVLASRRVSMPESKEESSLKYIWLYMISLEEALIFDIIKIIINIDDFEPQTRIVSSEEQVTKESSGRVCDMSRSILYGTVSTPQMQVE</sequence>
<evidence type="ECO:0000313" key="1">
    <source>
        <dbReference type="EnsemblMetazoa" id="GPAI006361-PA"/>
    </source>
</evidence>
<proteinExistence type="predicted"/>
<protein>
    <submittedName>
        <fullName evidence="1">Uncharacterized protein</fullName>
    </submittedName>
</protein>
<dbReference type="EnsemblMetazoa" id="GPAI006361-RA">
    <property type="protein sequence ID" value="GPAI006361-PA"/>
    <property type="gene ID" value="GPAI006361"/>
</dbReference>
<name>A0A1A9Z7R2_GLOPL</name>
<keyword evidence="2" id="KW-1185">Reference proteome</keyword>
<reference evidence="2" key="1">
    <citation type="submission" date="2014-03" db="EMBL/GenBank/DDBJ databases">
        <authorList>
            <person name="Aksoy S."/>
            <person name="Warren W."/>
            <person name="Wilson R.K."/>
        </authorList>
    </citation>
    <scope>NUCLEOTIDE SEQUENCE [LARGE SCALE GENOMIC DNA]</scope>
    <source>
        <strain evidence="2">IAEA</strain>
    </source>
</reference>
<dbReference type="VEuPathDB" id="VectorBase:GPAI006361"/>
<dbReference type="Proteomes" id="UP000092445">
    <property type="component" value="Unassembled WGS sequence"/>
</dbReference>
<organism evidence="1 2">
    <name type="scientific">Glossina pallidipes</name>
    <name type="common">Tsetse fly</name>
    <dbReference type="NCBI Taxonomy" id="7398"/>
    <lineage>
        <taxon>Eukaryota</taxon>
        <taxon>Metazoa</taxon>
        <taxon>Ecdysozoa</taxon>
        <taxon>Arthropoda</taxon>
        <taxon>Hexapoda</taxon>
        <taxon>Insecta</taxon>
        <taxon>Pterygota</taxon>
        <taxon>Neoptera</taxon>
        <taxon>Endopterygota</taxon>
        <taxon>Diptera</taxon>
        <taxon>Brachycera</taxon>
        <taxon>Muscomorpha</taxon>
        <taxon>Hippoboscoidea</taxon>
        <taxon>Glossinidae</taxon>
        <taxon>Glossina</taxon>
    </lineage>
</organism>
<accession>A0A1A9Z7R2</accession>
<dbReference type="AlphaFoldDB" id="A0A1A9Z7R2"/>
<evidence type="ECO:0000313" key="2">
    <source>
        <dbReference type="Proteomes" id="UP000092445"/>
    </source>
</evidence>